<evidence type="ECO:0000256" key="2">
    <source>
        <dbReference type="ARBA" id="ARBA00023002"/>
    </source>
</evidence>
<accession>A0A941EI46</accession>
<evidence type="ECO:0000256" key="1">
    <source>
        <dbReference type="ARBA" id="ARBA00005854"/>
    </source>
</evidence>
<dbReference type="Pfam" id="PF00389">
    <property type="entry name" value="2-Hacid_dh"/>
    <property type="match status" value="1"/>
</dbReference>
<reference evidence="7" key="1">
    <citation type="submission" date="2021-04" db="EMBL/GenBank/DDBJ databases">
        <title>Genome based classification of Actinospica acidithermotolerans sp. nov., an actinobacterium isolated from an Indonesian hot spring.</title>
        <authorList>
            <person name="Kusuma A.B."/>
            <person name="Putra K.E."/>
            <person name="Nafisah S."/>
            <person name="Loh J."/>
            <person name="Nouioui I."/>
            <person name="Goodfellow M."/>
        </authorList>
    </citation>
    <scope>NUCLEOTIDE SEQUENCE</scope>
    <source>
        <strain evidence="7">MGRD01-02</strain>
    </source>
</reference>
<dbReference type="Pfam" id="PF02826">
    <property type="entry name" value="2-Hacid_dh_C"/>
    <property type="match status" value="1"/>
</dbReference>
<comment type="similarity">
    <text evidence="1 4">Belongs to the D-isomer specific 2-hydroxyacid dehydrogenase family.</text>
</comment>
<keyword evidence="2 4" id="KW-0560">Oxidoreductase</keyword>
<evidence type="ECO:0000313" key="8">
    <source>
        <dbReference type="Proteomes" id="UP000676325"/>
    </source>
</evidence>
<dbReference type="InterPro" id="IPR006139">
    <property type="entry name" value="D-isomer_2_OHA_DH_cat_dom"/>
</dbReference>
<dbReference type="PANTHER" id="PTHR42789">
    <property type="entry name" value="D-ISOMER SPECIFIC 2-HYDROXYACID DEHYDROGENASE FAMILY PROTEIN (AFU_ORTHOLOGUE AFUA_6G10090)"/>
    <property type="match status" value="1"/>
</dbReference>
<dbReference type="RefSeq" id="WP_212520659.1">
    <property type="nucleotide sequence ID" value="NZ_JAGSOH010000089.1"/>
</dbReference>
<proteinExistence type="inferred from homology"/>
<protein>
    <submittedName>
        <fullName evidence="7">Uncharacterized protein</fullName>
    </submittedName>
</protein>
<keyword evidence="3" id="KW-0520">NAD</keyword>
<dbReference type="InterPro" id="IPR006140">
    <property type="entry name" value="D-isomer_DH_NAD-bd"/>
</dbReference>
<keyword evidence="8" id="KW-1185">Reference proteome</keyword>
<dbReference type="GO" id="GO:0051287">
    <property type="term" value="F:NAD binding"/>
    <property type="evidence" value="ECO:0007669"/>
    <property type="project" value="InterPro"/>
</dbReference>
<dbReference type="GO" id="GO:0016616">
    <property type="term" value="F:oxidoreductase activity, acting on the CH-OH group of donors, NAD or NADP as acceptor"/>
    <property type="evidence" value="ECO:0007669"/>
    <property type="project" value="InterPro"/>
</dbReference>
<dbReference type="SUPFAM" id="SSF52283">
    <property type="entry name" value="Formate/glycerate dehydrogenase catalytic domain-like"/>
    <property type="match status" value="1"/>
</dbReference>
<evidence type="ECO:0000256" key="4">
    <source>
        <dbReference type="RuleBase" id="RU003719"/>
    </source>
</evidence>
<name>A0A941EI46_9ACTN</name>
<organism evidence="7 8">
    <name type="scientific">Actinospica acidithermotolerans</name>
    <dbReference type="NCBI Taxonomy" id="2828514"/>
    <lineage>
        <taxon>Bacteria</taxon>
        <taxon>Bacillati</taxon>
        <taxon>Actinomycetota</taxon>
        <taxon>Actinomycetes</taxon>
        <taxon>Catenulisporales</taxon>
        <taxon>Actinospicaceae</taxon>
        <taxon>Actinospica</taxon>
    </lineage>
</organism>
<dbReference type="SUPFAM" id="SSF51735">
    <property type="entry name" value="NAD(P)-binding Rossmann-fold domains"/>
    <property type="match status" value="1"/>
</dbReference>
<dbReference type="InterPro" id="IPR036291">
    <property type="entry name" value="NAD(P)-bd_dom_sf"/>
</dbReference>
<dbReference type="EMBL" id="JAGSOH010000089">
    <property type="protein sequence ID" value="MBR7829524.1"/>
    <property type="molecule type" value="Genomic_DNA"/>
</dbReference>
<evidence type="ECO:0000259" key="5">
    <source>
        <dbReference type="Pfam" id="PF00389"/>
    </source>
</evidence>
<evidence type="ECO:0000259" key="6">
    <source>
        <dbReference type="Pfam" id="PF02826"/>
    </source>
</evidence>
<dbReference type="Gene3D" id="3.40.50.720">
    <property type="entry name" value="NAD(P)-binding Rossmann-like Domain"/>
    <property type="match status" value="2"/>
</dbReference>
<gene>
    <name evidence="7" type="ORF">KDK95_24680</name>
</gene>
<feature type="domain" description="D-isomer specific 2-hydroxyacid dehydrogenase catalytic" evidence="5">
    <location>
        <begin position="100"/>
        <end position="326"/>
    </location>
</feature>
<feature type="domain" description="D-isomer specific 2-hydroxyacid dehydrogenase NAD-binding" evidence="6">
    <location>
        <begin position="125"/>
        <end position="273"/>
    </location>
</feature>
<evidence type="ECO:0000256" key="3">
    <source>
        <dbReference type="ARBA" id="ARBA00023027"/>
    </source>
</evidence>
<comment type="caution">
    <text evidence="7">The sequence shown here is derived from an EMBL/GenBank/DDBJ whole genome shotgun (WGS) entry which is preliminary data.</text>
</comment>
<sequence>MSSQTSSTPPATAKLVLVTGTTLVPAGVITSIRDRGFRIRHVREDRLDADGLARALQGVHGYLIGGFETPLAVHFDAAADLEAVAWTGTDYKPHVPGWPRAVERGVTLIAAPGANAVSVAEFTLMLMLAVARPMLNRISMPGREPGALSEPGMELSGRRLGIIGLGRIGAHVARMARFGLGMEIAHYTPRRNHPVEAALGIRAMSKQDLLRQSHIISLHRPGPAPGEPPELGKAELNGLRDGAIVVNVSHPGLIDHAALLQVCHTKGIRAAFDGVGEGPEWDALTALGPDRFLAVGQMGFHTNTANQRACAQVADELCDVLSRRTSAR</sequence>
<dbReference type="PANTHER" id="PTHR42789:SF1">
    <property type="entry name" value="D-ISOMER SPECIFIC 2-HYDROXYACID DEHYDROGENASE FAMILY PROTEIN (AFU_ORTHOLOGUE AFUA_6G10090)"/>
    <property type="match status" value="1"/>
</dbReference>
<dbReference type="InterPro" id="IPR050857">
    <property type="entry name" value="D-2-hydroxyacid_DH"/>
</dbReference>
<evidence type="ECO:0000313" key="7">
    <source>
        <dbReference type="EMBL" id="MBR7829524.1"/>
    </source>
</evidence>
<dbReference type="AlphaFoldDB" id="A0A941EI46"/>
<dbReference type="Proteomes" id="UP000676325">
    <property type="component" value="Unassembled WGS sequence"/>
</dbReference>